<comment type="caution">
    <text evidence="2">The sequence shown here is derived from an EMBL/GenBank/DDBJ whole genome shotgun (WGS) entry which is preliminary data.</text>
</comment>
<protein>
    <recommendedName>
        <fullName evidence="4">GPH family sugar transporter</fullName>
    </recommendedName>
</protein>
<dbReference type="Pfam" id="PF13347">
    <property type="entry name" value="MFS_2"/>
    <property type="match status" value="1"/>
</dbReference>
<keyword evidence="1" id="KW-0812">Transmembrane</keyword>
<dbReference type="InterPro" id="IPR039672">
    <property type="entry name" value="MFS_2"/>
</dbReference>
<evidence type="ECO:0000313" key="2">
    <source>
        <dbReference type="EMBL" id="KGF93174.1"/>
    </source>
</evidence>
<feature type="transmembrane region" description="Helical" evidence="1">
    <location>
        <begin position="271"/>
        <end position="290"/>
    </location>
</feature>
<feature type="transmembrane region" description="Helical" evidence="1">
    <location>
        <begin position="376"/>
        <end position="403"/>
    </location>
</feature>
<dbReference type="SUPFAM" id="SSF103473">
    <property type="entry name" value="MFS general substrate transporter"/>
    <property type="match status" value="1"/>
</dbReference>
<feature type="transmembrane region" description="Helical" evidence="1">
    <location>
        <begin position="156"/>
        <end position="178"/>
    </location>
</feature>
<feature type="transmembrane region" description="Helical" evidence="1">
    <location>
        <begin position="302"/>
        <end position="320"/>
    </location>
</feature>
<feature type="transmembrane region" description="Helical" evidence="1">
    <location>
        <begin position="423"/>
        <end position="444"/>
    </location>
</feature>
<dbReference type="GO" id="GO:0005886">
    <property type="term" value="C:plasma membrane"/>
    <property type="evidence" value="ECO:0007669"/>
    <property type="project" value="TreeGrafter"/>
</dbReference>
<feature type="transmembrane region" description="Helical" evidence="1">
    <location>
        <begin position="235"/>
        <end position="259"/>
    </location>
</feature>
<dbReference type="PANTHER" id="PTHR11328">
    <property type="entry name" value="MAJOR FACILITATOR SUPERFAMILY DOMAIN-CONTAINING PROTEIN"/>
    <property type="match status" value="1"/>
</dbReference>
<dbReference type="PANTHER" id="PTHR11328:SF24">
    <property type="entry name" value="MAJOR FACILITATOR SUPERFAMILY (MFS) PROFILE DOMAIN-CONTAINING PROTEIN"/>
    <property type="match status" value="1"/>
</dbReference>
<gene>
    <name evidence="2" type="ORF">EU93_0350</name>
</gene>
<organism evidence="2 3">
    <name type="scientific">Prochlorococcus marinus str. MIT 9116</name>
    <dbReference type="NCBI Taxonomy" id="167544"/>
    <lineage>
        <taxon>Bacteria</taxon>
        <taxon>Bacillati</taxon>
        <taxon>Cyanobacteriota</taxon>
        <taxon>Cyanophyceae</taxon>
        <taxon>Synechococcales</taxon>
        <taxon>Prochlorococcaceae</taxon>
        <taxon>Prochlorococcus</taxon>
    </lineage>
</organism>
<dbReference type="CDD" id="cd17332">
    <property type="entry name" value="MFS_MelB_like"/>
    <property type="match status" value="1"/>
</dbReference>
<dbReference type="GO" id="GO:0008643">
    <property type="term" value="P:carbohydrate transport"/>
    <property type="evidence" value="ECO:0007669"/>
    <property type="project" value="InterPro"/>
</dbReference>
<dbReference type="Gene3D" id="1.20.1250.20">
    <property type="entry name" value="MFS general substrate transporter like domains"/>
    <property type="match status" value="1"/>
</dbReference>
<reference evidence="3" key="1">
    <citation type="journal article" date="2014" name="Sci. Data">
        <title>Genomes of diverse isolates of the marine cyanobacterium Prochlorococcus.</title>
        <authorList>
            <person name="Biller S."/>
            <person name="Berube P."/>
            <person name="Thompson J."/>
            <person name="Kelly L."/>
            <person name="Roggensack S."/>
            <person name="Awad L."/>
            <person name="Roache-Johnson K."/>
            <person name="Ding H."/>
            <person name="Giovannoni S.J."/>
            <person name="Moore L.R."/>
            <person name="Chisholm S.W."/>
        </authorList>
    </citation>
    <scope>NUCLEOTIDE SEQUENCE [LARGE SCALE GENOMIC DNA]</scope>
</reference>
<dbReference type="AlphaFoldDB" id="A0A0A1ZY28"/>
<name>A0A0A1ZY28_PROMR</name>
<feature type="transmembrane region" description="Helical" evidence="1">
    <location>
        <begin position="117"/>
        <end position="135"/>
    </location>
</feature>
<feature type="transmembrane region" description="Helical" evidence="1">
    <location>
        <begin position="190"/>
        <end position="210"/>
    </location>
</feature>
<evidence type="ECO:0000256" key="1">
    <source>
        <dbReference type="SAM" id="Phobius"/>
    </source>
</evidence>
<feature type="transmembrane region" description="Helical" evidence="1">
    <location>
        <begin position="34"/>
        <end position="53"/>
    </location>
</feature>
<accession>A0A0A1ZY28</accession>
<evidence type="ECO:0000313" key="3">
    <source>
        <dbReference type="Proteomes" id="UP000030491"/>
    </source>
</evidence>
<sequence>MENSHSKNITGSRTRLMLSYGLGDAGTGLANAQFGFYLFPFFTCAAGLPPWVASSILMTIKLWDAINDPLIGWMSDHTQSRWGPRLPWMIGASLPLGIFLAAMWWIPNDYSIKEKTFYYICTSILYMTAYTSVNLPYGALATEISEDENIRTRLNAARFTGSILASLSGLTVGAIFLTKGDIGYLTMGRTSGTIVALITLLSTWGLAPFAKNARKPINKIQPIKNQFKRIFNNKIFIKVIYLYLLLWCGLQLMQTVSLIYLQQVMNLPRGISFWIIIPFQISALLGLQVWSFYSNRYGRIKALKIGGFIWIGGCLIAMILPSLSNNFEMNNFNIDSIKMLILFLTILFVGFGASTAYLIPWSLLPDAIDHDPDKAAGIYTAWMVLCQKLGIALSVGLFGYLLTLTGFKQAACQGILDITQPDSALITVRICMGLIPSILVYWGLLIMRKWDQELITN</sequence>
<dbReference type="InterPro" id="IPR036259">
    <property type="entry name" value="MFS_trans_sf"/>
</dbReference>
<dbReference type="Proteomes" id="UP000030491">
    <property type="component" value="Unassembled WGS sequence"/>
</dbReference>
<keyword evidence="1" id="KW-0472">Membrane</keyword>
<feature type="transmembrane region" description="Helical" evidence="1">
    <location>
        <begin position="340"/>
        <end position="364"/>
    </location>
</feature>
<feature type="transmembrane region" description="Helical" evidence="1">
    <location>
        <begin position="86"/>
        <end position="105"/>
    </location>
</feature>
<dbReference type="EMBL" id="JNAJ01000004">
    <property type="protein sequence ID" value="KGF93174.1"/>
    <property type="molecule type" value="Genomic_DNA"/>
</dbReference>
<proteinExistence type="predicted"/>
<dbReference type="GO" id="GO:0015293">
    <property type="term" value="F:symporter activity"/>
    <property type="evidence" value="ECO:0007669"/>
    <property type="project" value="InterPro"/>
</dbReference>
<keyword evidence="1" id="KW-1133">Transmembrane helix</keyword>
<evidence type="ECO:0008006" key="4">
    <source>
        <dbReference type="Google" id="ProtNLM"/>
    </source>
</evidence>